<gene>
    <name evidence="2" type="ORF">DFR61_13739</name>
    <name evidence="1" type="ORF">NCTC10597_02839</name>
</gene>
<evidence type="ECO:0000313" key="3">
    <source>
        <dbReference type="Proteomes" id="UP000254330"/>
    </source>
</evidence>
<sequence length="108" mass="12439">MYKDRGTMKWTAMMLPEHVAQLRDWRQANDIAAPQPLEPWQLDELNDEISAAYESKKPITLHVYESGWTEIHGYITALNATQKEVLIDDALITKAIPVRKIHHVTTDD</sequence>
<evidence type="ECO:0000313" key="2">
    <source>
        <dbReference type="EMBL" id="TDR34570.1"/>
    </source>
</evidence>
<dbReference type="EMBL" id="SNZG01000037">
    <property type="protein sequence ID" value="TDR34570.1"/>
    <property type="molecule type" value="Genomic_DNA"/>
</dbReference>
<dbReference type="Proteomes" id="UP000294641">
    <property type="component" value="Unassembled WGS sequence"/>
</dbReference>
<comment type="caution">
    <text evidence="1">The sequence shown here is derived from an EMBL/GenBank/DDBJ whole genome shotgun (WGS) entry which is preliminary data.</text>
</comment>
<organism evidence="1 3">
    <name type="scientific">Kurthia zopfii</name>
    <dbReference type="NCBI Taxonomy" id="1650"/>
    <lineage>
        <taxon>Bacteria</taxon>
        <taxon>Bacillati</taxon>
        <taxon>Bacillota</taxon>
        <taxon>Bacilli</taxon>
        <taxon>Bacillales</taxon>
        <taxon>Caryophanaceae</taxon>
        <taxon>Kurthia</taxon>
    </lineage>
</organism>
<dbReference type="InterPro" id="IPR014962">
    <property type="entry name" value="YolD"/>
</dbReference>
<dbReference type="PANTHER" id="PTHR40051">
    <property type="entry name" value="IG HYPOTHETICAL 15966"/>
    <property type="match status" value="1"/>
</dbReference>
<accession>A0A8B4QDZ0</accession>
<keyword evidence="4" id="KW-1185">Reference proteome</keyword>
<proteinExistence type="predicted"/>
<name>A0A8B4QDZ0_9BACL</name>
<dbReference type="PANTHER" id="PTHR40051:SF1">
    <property type="entry name" value="YOLD-LIKE FAMILY PROTEIN"/>
    <property type="match status" value="1"/>
</dbReference>
<dbReference type="Proteomes" id="UP000254330">
    <property type="component" value="Unassembled WGS sequence"/>
</dbReference>
<evidence type="ECO:0000313" key="1">
    <source>
        <dbReference type="EMBL" id="STX11043.1"/>
    </source>
</evidence>
<protein>
    <submittedName>
        <fullName evidence="1">YolD-like protein</fullName>
    </submittedName>
</protein>
<dbReference type="OrthoDB" id="1644322at2"/>
<dbReference type="RefSeq" id="WP_109350504.1">
    <property type="nucleotide sequence ID" value="NZ_BJUE01000038.1"/>
</dbReference>
<reference evidence="2 4" key="2">
    <citation type="submission" date="2019-03" db="EMBL/GenBank/DDBJ databases">
        <title>Genomic Encyclopedia of Type Strains, Phase IV (KMG-IV): sequencing the most valuable type-strain genomes for metagenomic binning, comparative biology and taxonomic classification.</title>
        <authorList>
            <person name="Goeker M."/>
        </authorList>
    </citation>
    <scope>NUCLEOTIDE SEQUENCE [LARGE SCALE GENOMIC DNA]</scope>
    <source>
        <strain evidence="2 4">DSM 20580</strain>
    </source>
</reference>
<dbReference type="EMBL" id="UGNP01000001">
    <property type="protein sequence ID" value="STX11043.1"/>
    <property type="molecule type" value="Genomic_DNA"/>
</dbReference>
<reference evidence="1 3" key="1">
    <citation type="submission" date="2018-06" db="EMBL/GenBank/DDBJ databases">
        <authorList>
            <consortium name="Pathogen Informatics"/>
            <person name="Doyle S."/>
        </authorList>
    </citation>
    <scope>NUCLEOTIDE SEQUENCE [LARGE SCALE GENOMIC DNA]</scope>
    <source>
        <strain evidence="1 3">NCTC10597</strain>
    </source>
</reference>
<dbReference type="Pfam" id="PF08863">
    <property type="entry name" value="YolD"/>
    <property type="match status" value="1"/>
</dbReference>
<dbReference type="AlphaFoldDB" id="A0A8B4QDZ0"/>
<evidence type="ECO:0000313" key="4">
    <source>
        <dbReference type="Proteomes" id="UP000294641"/>
    </source>
</evidence>